<comment type="caution">
    <text evidence="2">The sequence shown here is derived from an EMBL/GenBank/DDBJ whole genome shotgun (WGS) entry which is preliminary data.</text>
</comment>
<dbReference type="PROSITE" id="PS50826">
    <property type="entry name" value="RUN"/>
    <property type="match status" value="1"/>
</dbReference>
<gene>
    <name evidence="2" type="ORF">chiPu_0029266</name>
</gene>
<dbReference type="InterPro" id="IPR004012">
    <property type="entry name" value="Run_dom"/>
</dbReference>
<keyword evidence="3" id="KW-1185">Reference proteome</keyword>
<feature type="domain" description="RUN" evidence="1">
    <location>
        <begin position="12"/>
        <end position="68"/>
    </location>
</feature>
<dbReference type="OrthoDB" id="44736at2759"/>
<dbReference type="STRING" id="137246.A0A401TRZ7"/>
<dbReference type="AlphaFoldDB" id="A0A401TRZ7"/>
<organism evidence="2 3">
    <name type="scientific">Chiloscyllium punctatum</name>
    <name type="common">Brownbanded bambooshark</name>
    <name type="synonym">Hemiscyllium punctatum</name>
    <dbReference type="NCBI Taxonomy" id="137246"/>
    <lineage>
        <taxon>Eukaryota</taxon>
        <taxon>Metazoa</taxon>
        <taxon>Chordata</taxon>
        <taxon>Craniata</taxon>
        <taxon>Vertebrata</taxon>
        <taxon>Chondrichthyes</taxon>
        <taxon>Elasmobranchii</taxon>
        <taxon>Galeomorphii</taxon>
        <taxon>Galeoidea</taxon>
        <taxon>Orectolobiformes</taxon>
        <taxon>Hemiscylliidae</taxon>
        <taxon>Chiloscyllium</taxon>
    </lineage>
</organism>
<protein>
    <recommendedName>
        <fullName evidence="1">RUN domain-containing protein</fullName>
    </recommendedName>
</protein>
<feature type="non-terminal residue" evidence="2">
    <location>
        <position position="1"/>
    </location>
</feature>
<dbReference type="EMBL" id="BEZZ01152446">
    <property type="protein sequence ID" value="GCC45450.1"/>
    <property type="molecule type" value="Genomic_DNA"/>
</dbReference>
<accession>A0A401TRZ7</accession>
<evidence type="ECO:0000313" key="3">
    <source>
        <dbReference type="Proteomes" id="UP000287033"/>
    </source>
</evidence>
<dbReference type="InterPro" id="IPR037213">
    <property type="entry name" value="Run_dom_sf"/>
</dbReference>
<dbReference type="Proteomes" id="UP000287033">
    <property type="component" value="Unassembled WGS sequence"/>
</dbReference>
<proteinExistence type="predicted"/>
<name>A0A401TRZ7_CHIPU</name>
<dbReference type="Gene3D" id="1.20.58.900">
    <property type="match status" value="1"/>
</dbReference>
<evidence type="ECO:0000259" key="1">
    <source>
        <dbReference type="PROSITE" id="PS50826"/>
    </source>
</evidence>
<reference evidence="2 3" key="1">
    <citation type="journal article" date="2018" name="Nat. Ecol. Evol.">
        <title>Shark genomes provide insights into elasmobranch evolution and the origin of vertebrates.</title>
        <authorList>
            <person name="Hara Y"/>
            <person name="Yamaguchi K"/>
            <person name="Onimaru K"/>
            <person name="Kadota M"/>
            <person name="Koyanagi M"/>
            <person name="Keeley SD"/>
            <person name="Tatsumi K"/>
            <person name="Tanaka K"/>
            <person name="Motone F"/>
            <person name="Kageyama Y"/>
            <person name="Nozu R"/>
            <person name="Adachi N"/>
            <person name="Nishimura O"/>
            <person name="Nakagawa R"/>
            <person name="Tanegashima C"/>
            <person name="Kiyatake I"/>
            <person name="Matsumoto R"/>
            <person name="Murakumo K"/>
            <person name="Nishida K"/>
            <person name="Terakita A"/>
            <person name="Kuratani S"/>
            <person name="Sato K"/>
            <person name="Hyodo S Kuraku.S."/>
        </authorList>
    </citation>
    <scope>NUCLEOTIDE SEQUENCE [LARGE SCALE GENOMIC DNA]</scope>
</reference>
<evidence type="ECO:0000313" key="2">
    <source>
        <dbReference type="EMBL" id="GCC45450.1"/>
    </source>
</evidence>
<sequence length="68" mass="7486">YSMAGDDSVTEAVTDLVRGSLCPALKAIFDQGLKKPSILGGPCHPWLFIEEVKKLAMDSEKHLNDNRQ</sequence>